<dbReference type="AlphaFoldDB" id="A0AA48M1B8"/>
<reference evidence="2" key="1">
    <citation type="submission" date="2023-07" db="EMBL/GenBank/DDBJ databases">
        <authorList>
            <person name="Pelsma A.J. K."/>
        </authorList>
    </citation>
    <scope>NUCLEOTIDE SEQUENCE</scope>
</reference>
<evidence type="ECO:0000313" key="2">
    <source>
        <dbReference type="EMBL" id="CAJ0860464.1"/>
    </source>
</evidence>
<keyword evidence="1" id="KW-0677">Repeat</keyword>
<dbReference type="InterPro" id="IPR051210">
    <property type="entry name" value="Ub_ligase/GEF_domain"/>
</dbReference>
<accession>A0AA48M1B8</accession>
<dbReference type="Gene3D" id="2.130.10.30">
    <property type="entry name" value="Regulator of chromosome condensation 1/beta-lactamase-inhibitor protein II"/>
    <property type="match status" value="1"/>
</dbReference>
<dbReference type="InterPro" id="IPR009091">
    <property type="entry name" value="RCC1/BLIP-II"/>
</dbReference>
<proteinExistence type="predicted"/>
<dbReference type="PRINTS" id="PR00633">
    <property type="entry name" value="RCCNDNSATION"/>
</dbReference>
<dbReference type="InterPro" id="IPR000408">
    <property type="entry name" value="Reg_chr_condens"/>
</dbReference>
<dbReference type="PANTHER" id="PTHR22870">
    <property type="entry name" value="REGULATOR OF CHROMOSOME CONDENSATION"/>
    <property type="match status" value="1"/>
</dbReference>
<dbReference type="PANTHER" id="PTHR22870:SF408">
    <property type="entry name" value="OS09G0560450 PROTEIN"/>
    <property type="match status" value="1"/>
</dbReference>
<protein>
    <submittedName>
        <fullName evidence="2">Uncharacterized protein</fullName>
    </submittedName>
</protein>
<dbReference type="SUPFAM" id="SSF50985">
    <property type="entry name" value="RCC1/BLIP-II"/>
    <property type="match status" value="1"/>
</dbReference>
<dbReference type="PROSITE" id="PS50012">
    <property type="entry name" value="RCC1_3"/>
    <property type="match status" value="2"/>
</dbReference>
<name>A0AA48M1B8_9ZZZZ</name>
<evidence type="ECO:0000256" key="1">
    <source>
        <dbReference type="ARBA" id="ARBA00022737"/>
    </source>
</evidence>
<sequence length="274" mass="28017">MVGGALAGKRVTQIAAGVHHSCAVTSDGGAFCWGSGEYGQLGNGAYSNSNVPVPVTATGVLAGKTVSQIVAGDYHTCAGTSDGGAYCWGLNFQGQLGNGGNANSNVPVPIDGSGELANKIVTELRSGGRHMIALAATPFFAVFDTKLKLSFGFAPNQDQFQFKADFTLNTTSNGIDPVVETTTLKIGAFSTSIPAGSFKLNKKQGFFTYSGVISGANLEVSIKPIAAGRYSFQAKGANLSFGVSAANPMPSPVPVTLRIGDDSGTTEVTAGNIY</sequence>
<organism evidence="2">
    <name type="scientific">freshwater sediment metagenome</name>
    <dbReference type="NCBI Taxonomy" id="556182"/>
    <lineage>
        <taxon>unclassified sequences</taxon>
        <taxon>metagenomes</taxon>
        <taxon>ecological metagenomes</taxon>
    </lineage>
</organism>
<dbReference type="EMBL" id="OY288114">
    <property type="protein sequence ID" value="CAJ0860464.1"/>
    <property type="molecule type" value="Genomic_DNA"/>
</dbReference>
<gene>
    <name evidence="2" type="ORF">AMST5_01305</name>
</gene>
<dbReference type="Pfam" id="PF00415">
    <property type="entry name" value="RCC1"/>
    <property type="match status" value="2"/>
</dbReference>